<organism evidence="3">
    <name type="scientific">Sesamum radiatum</name>
    <name type="common">Black benniseed</name>
    <dbReference type="NCBI Taxonomy" id="300843"/>
    <lineage>
        <taxon>Eukaryota</taxon>
        <taxon>Viridiplantae</taxon>
        <taxon>Streptophyta</taxon>
        <taxon>Embryophyta</taxon>
        <taxon>Tracheophyta</taxon>
        <taxon>Spermatophyta</taxon>
        <taxon>Magnoliopsida</taxon>
        <taxon>eudicotyledons</taxon>
        <taxon>Gunneridae</taxon>
        <taxon>Pentapetalae</taxon>
        <taxon>asterids</taxon>
        <taxon>lamiids</taxon>
        <taxon>Lamiales</taxon>
        <taxon>Pedaliaceae</taxon>
        <taxon>Sesamum</taxon>
    </lineage>
</organism>
<keyword evidence="1" id="KW-0472">Membrane</keyword>
<accession>A0AAW2L2L6</accession>
<protein>
    <recommendedName>
        <fullName evidence="2">PGG domain-containing protein</fullName>
    </recommendedName>
</protein>
<sequence length="207" mass="23706">MSEVQDWLKEMRSGIIVMASVFVALSFWVALTPPGGMWSDWGPNGSTNVTAAHQPGKPILYDLNPKLFKKLMEFNRPTFFCSIATIILIIQPFSPQSSLVIFLVLYVAILPLLFMVTEFLYMDLLLTGKSFNIPGIIKTNFFSLMLIAFAFFIFLHSTLKRLNRNLVPPQQLLSLLIEFIDKRSNPRCRKFIAKFKSLVRKIVFYVS</sequence>
<evidence type="ECO:0000259" key="2">
    <source>
        <dbReference type="Pfam" id="PF13962"/>
    </source>
</evidence>
<feature type="transmembrane region" description="Helical" evidence="1">
    <location>
        <begin position="12"/>
        <end position="31"/>
    </location>
</feature>
<reference evidence="3" key="1">
    <citation type="submission" date="2020-06" db="EMBL/GenBank/DDBJ databases">
        <authorList>
            <person name="Li T."/>
            <person name="Hu X."/>
            <person name="Zhang T."/>
            <person name="Song X."/>
            <person name="Zhang H."/>
            <person name="Dai N."/>
            <person name="Sheng W."/>
            <person name="Hou X."/>
            <person name="Wei L."/>
        </authorList>
    </citation>
    <scope>NUCLEOTIDE SEQUENCE</scope>
    <source>
        <strain evidence="3">G02</strain>
        <tissue evidence="3">Leaf</tissue>
    </source>
</reference>
<reference evidence="3" key="2">
    <citation type="journal article" date="2024" name="Plant">
        <title>Genomic evolution and insights into agronomic trait innovations of Sesamum species.</title>
        <authorList>
            <person name="Miao H."/>
            <person name="Wang L."/>
            <person name="Qu L."/>
            <person name="Liu H."/>
            <person name="Sun Y."/>
            <person name="Le M."/>
            <person name="Wang Q."/>
            <person name="Wei S."/>
            <person name="Zheng Y."/>
            <person name="Lin W."/>
            <person name="Duan Y."/>
            <person name="Cao H."/>
            <person name="Xiong S."/>
            <person name="Wang X."/>
            <person name="Wei L."/>
            <person name="Li C."/>
            <person name="Ma Q."/>
            <person name="Ju M."/>
            <person name="Zhao R."/>
            <person name="Li G."/>
            <person name="Mu C."/>
            <person name="Tian Q."/>
            <person name="Mei H."/>
            <person name="Zhang T."/>
            <person name="Gao T."/>
            <person name="Zhang H."/>
        </authorList>
    </citation>
    <scope>NUCLEOTIDE SEQUENCE</scope>
    <source>
        <strain evidence="3">G02</strain>
    </source>
</reference>
<dbReference type="EMBL" id="JACGWJ010000026">
    <property type="protein sequence ID" value="KAL0313530.1"/>
    <property type="molecule type" value="Genomic_DNA"/>
</dbReference>
<name>A0AAW2L2L6_SESRA</name>
<dbReference type="AlphaFoldDB" id="A0AAW2L2L6"/>
<keyword evidence="1" id="KW-0812">Transmembrane</keyword>
<comment type="caution">
    <text evidence="3">The sequence shown here is derived from an EMBL/GenBank/DDBJ whole genome shotgun (WGS) entry which is preliminary data.</text>
</comment>
<gene>
    <name evidence="3" type="ORF">Sradi_5752300</name>
</gene>
<dbReference type="Pfam" id="PF13962">
    <property type="entry name" value="PGG"/>
    <property type="match status" value="1"/>
</dbReference>
<keyword evidence="1" id="KW-1133">Transmembrane helix</keyword>
<feature type="transmembrane region" description="Helical" evidence="1">
    <location>
        <begin position="141"/>
        <end position="159"/>
    </location>
</feature>
<proteinExistence type="predicted"/>
<dbReference type="InterPro" id="IPR026961">
    <property type="entry name" value="PGG_dom"/>
</dbReference>
<feature type="transmembrane region" description="Helical" evidence="1">
    <location>
        <begin position="100"/>
        <end position="121"/>
    </location>
</feature>
<feature type="domain" description="PGG" evidence="2">
    <location>
        <begin position="6"/>
        <end position="118"/>
    </location>
</feature>
<evidence type="ECO:0000313" key="3">
    <source>
        <dbReference type="EMBL" id="KAL0313530.1"/>
    </source>
</evidence>
<evidence type="ECO:0000256" key="1">
    <source>
        <dbReference type="SAM" id="Phobius"/>
    </source>
</evidence>
<feature type="transmembrane region" description="Helical" evidence="1">
    <location>
        <begin position="74"/>
        <end position="93"/>
    </location>
</feature>